<dbReference type="InterPro" id="IPR008271">
    <property type="entry name" value="Ser/Thr_kinase_AS"/>
</dbReference>
<keyword evidence="3" id="KW-0547">Nucleotide-binding</keyword>
<accession>A0ABP0QWW8</accession>
<dbReference type="SUPFAM" id="SSF56112">
    <property type="entry name" value="Protein kinase-like (PK-like)"/>
    <property type="match status" value="1"/>
</dbReference>
<feature type="domain" description="Protein kinase" evidence="7">
    <location>
        <begin position="24"/>
        <end position="294"/>
    </location>
</feature>
<evidence type="ECO:0000313" key="8">
    <source>
        <dbReference type="EMBL" id="CAK9092360.1"/>
    </source>
</evidence>
<dbReference type="EMBL" id="CAXAMN010025062">
    <property type="protein sequence ID" value="CAK9092360.1"/>
    <property type="molecule type" value="Genomic_DNA"/>
</dbReference>
<name>A0ABP0QWW8_9DINO</name>
<evidence type="ECO:0000256" key="6">
    <source>
        <dbReference type="SAM" id="MobiDB-lite"/>
    </source>
</evidence>
<evidence type="ECO:0000259" key="7">
    <source>
        <dbReference type="PROSITE" id="PS50011"/>
    </source>
</evidence>
<evidence type="ECO:0000256" key="5">
    <source>
        <dbReference type="ARBA" id="ARBA00022840"/>
    </source>
</evidence>
<dbReference type="Proteomes" id="UP001642484">
    <property type="component" value="Unassembled WGS sequence"/>
</dbReference>
<keyword evidence="2" id="KW-0808">Transferase</keyword>
<organism evidence="8 9">
    <name type="scientific">Durusdinium trenchii</name>
    <dbReference type="NCBI Taxonomy" id="1381693"/>
    <lineage>
        <taxon>Eukaryota</taxon>
        <taxon>Sar</taxon>
        <taxon>Alveolata</taxon>
        <taxon>Dinophyceae</taxon>
        <taxon>Suessiales</taxon>
        <taxon>Symbiodiniaceae</taxon>
        <taxon>Durusdinium</taxon>
    </lineage>
</organism>
<feature type="compositionally biased region" description="Basic and acidic residues" evidence="6">
    <location>
        <begin position="519"/>
        <end position="538"/>
    </location>
</feature>
<keyword evidence="4" id="KW-0418">Kinase</keyword>
<dbReference type="PROSITE" id="PS50011">
    <property type="entry name" value="PROTEIN_KINASE_DOM"/>
    <property type="match status" value="1"/>
</dbReference>
<gene>
    <name evidence="8" type="ORF">CCMP2556_LOCUS44219</name>
</gene>
<evidence type="ECO:0000256" key="2">
    <source>
        <dbReference type="ARBA" id="ARBA00022679"/>
    </source>
</evidence>
<keyword evidence="1" id="KW-0723">Serine/threonine-protein kinase</keyword>
<evidence type="ECO:0000256" key="4">
    <source>
        <dbReference type="ARBA" id="ARBA00022777"/>
    </source>
</evidence>
<proteinExistence type="predicted"/>
<dbReference type="SMART" id="SM00220">
    <property type="entry name" value="S_TKc"/>
    <property type="match status" value="1"/>
</dbReference>
<dbReference type="InterPro" id="IPR011009">
    <property type="entry name" value="Kinase-like_dom_sf"/>
</dbReference>
<keyword evidence="9" id="KW-1185">Reference proteome</keyword>
<keyword evidence="5" id="KW-0067">ATP-binding</keyword>
<dbReference type="Pfam" id="PF00069">
    <property type="entry name" value="Pkinase"/>
    <property type="match status" value="1"/>
</dbReference>
<comment type="caution">
    <text evidence="8">The sequence shown here is derived from an EMBL/GenBank/DDBJ whole genome shotgun (WGS) entry which is preliminary data.</text>
</comment>
<evidence type="ECO:0000256" key="3">
    <source>
        <dbReference type="ARBA" id="ARBA00022741"/>
    </source>
</evidence>
<sequence>MTEESDDIKTGSRVGPLAFSGDYVEMEEVIGTGAQGQVFACHQLQSPGRRLAAKVVDSQRLILLAEDPDEVVKKLESEVRILRNAEHEHCVSLFDIFRTKRWIVLIMERLEGGELFEQIAKKRVLKELEAKYVMRQIVSGLSFLHGKHIAHRDLKPENILISKMRWADPPNQDCTLYDIKIADYGLSKYREEELKSLVGTPQYWAPEMLMGRGRGTYDERVDLWSLGVLLYVMLYGRYPFKGENANEQIKAARFDLSHPKNEPSEEAKDLIRKLLKVNPSERLSLQHCLEHPWLAEPGSAAARVAAQPVSAQPAALVVAAAERKLPPPLDLKQLLKLQMSLGRSLQIACLACRQSHPALAAMVRQTITQAFMLWQHALKVVGQYAQVAQKVTERVLPDLDLAVQEAQPNLGVELLGMVEGWIQQMTMDGDTTRRLCDELSKQMGDLITEAQKERVLSEAPQVPRPEAISNGADQTRQVLLDGLVAFAEQMSKGAADEGKSQELVELLFMSPGMGAPRLEAGERQIPETKSTSSEEGKPETGQIGYTSVKLRDLSPSSGAPTSLTPETPSEPTPSGPSITPQTGQLALLPAGILGGAAKWSFPGRANAGTVQMHPLLRALYELHQVSDILRQCTSFWGHIEGTVKELSRSKDHTLSLLRYASKSQRLKERFDQRLTEYSAFWASLLALCENYCAEVQPALQQMSQFLRDAEVAADVRDAVSAAQMEASERRAALTG</sequence>
<evidence type="ECO:0000313" key="9">
    <source>
        <dbReference type="Proteomes" id="UP001642484"/>
    </source>
</evidence>
<dbReference type="PANTHER" id="PTHR24350">
    <property type="entry name" value="SERINE/THREONINE-PROTEIN KINASE IAL-RELATED"/>
    <property type="match status" value="1"/>
</dbReference>
<dbReference type="PROSITE" id="PS00108">
    <property type="entry name" value="PROTEIN_KINASE_ST"/>
    <property type="match status" value="1"/>
</dbReference>
<dbReference type="InterPro" id="IPR030616">
    <property type="entry name" value="Aur-like"/>
</dbReference>
<feature type="region of interest" description="Disordered" evidence="6">
    <location>
        <begin position="514"/>
        <end position="581"/>
    </location>
</feature>
<protein>
    <recommendedName>
        <fullName evidence="7">Protein kinase domain-containing protein</fullName>
    </recommendedName>
</protein>
<dbReference type="InterPro" id="IPR000719">
    <property type="entry name" value="Prot_kinase_dom"/>
</dbReference>
<evidence type="ECO:0000256" key="1">
    <source>
        <dbReference type="ARBA" id="ARBA00022527"/>
    </source>
</evidence>
<dbReference type="CDD" id="cd05117">
    <property type="entry name" value="STKc_CAMK"/>
    <property type="match status" value="1"/>
</dbReference>
<reference evidence="8 9" key="1">
    <citation type="submission" date="2024-02" db="EMBL/GenBank/DDBJ databases">
        <authorList>
            <person name="Chen Y."/>
            <person name="Shah S."/>
            <person name="Dougan E. K."/>
            <person name="Thang M."/>
            <person name="Chan C."/>
        </authorList>
    </citation>
    <scope>NUCLEOTIDE SEQUENCE [LARGE SCALE GENOMIC DNA]</scope>
</reference>
<dbReference type="Gene3D" id="1.10.510.10">
    <property type="entry name" value="Transferase(Phosphotransferase) domain 1"/>
    <property type="match status" value="1"/>
</dbReference>